<dbReference type="AlphaFoldDB" id="A0A6H0T9F7"/>
<dbReference type="EMBL" id="CP035727">
    <property type="protein sequence ID" value="QIW17177.1"/>
    <property type="molecule type" value="Genomic_DNA"/>
</dbReference>
<keyword evidence="1" id="KW-0378">Hydrolase</keyword>
<dbReference type="Gene3D" id="2.40.10.10">
    <property type="entry name" value="Trypsin-like serine proteases"/>
    <property type="match status" value="2"/>
</dbReference>
<organism evidence="2 3">
    <name type="scientific">Bacillus thuringiensis serovar andalousiensis</name>
    <dbReference type="NCBI Taxonomy" id="257985"/>
    <lineage>
        <taxon>Bacteria</taxon>
        <taxon>Bacillati</taxon>
        <taxon>Bacillota</taxon>
        <taxon>Bacilli</taxon>
        <taxon>Bacillales</taxon>
        <taxon>Bacillaceae</taxon>
        <taxon>Bacillus</taxon>
        <taxon>Bacillus cereus group</taxon>
    </lineage>
</organism>
<dbReference type="InterPro" id="IPR009003">
    <property type="entry name" value="Peptidase_S1_PA"/>
</dbReference>
<dbReference type="RefSeq" id="WP_172552610.1">
    <property type="nucleotide sequence ID" value="NZ_CP035727.2"/>
</dbReference>
<dbReference type="InterPro" id="IPR043504">
    <property type="entry name" value="Peptidase_S1_PA_chymotrypsin"/>
</dbReference>
<dbReference type="Pfam" id="PF13365">
    <property type="entry name" value="Trypsin_2"/>
    <property type="match status" value="1"/>
</dbReference>
<dbReference type="SUPFAM" id="SSF50494">
    <property type="entry name" value="Trypsin-like serine proteases"/>
    <property type="match status" value="1"/>
</dbReference>
<protein>
    <submittedName>
        <fullName evidence="2">Trypsin-like peptidase domain-containing protein</fullName>
    </submittedName>
</protein>
<keyword evidence="1" id="KW-0645">Protease</keyword>
<evidence type="ECO:0000313" key="3">
    <source>
        <dbReference type="Proteomes" id="UP000501374"/>
    </source>
</evidence>
<proteinExistence type="predicted"/>
<name>A0A6H0T9F7_BACTU</name>
<keyword evidence="1" id="KW-0720">Serine protease</keyword>
<reference evidence="3" key="1">
    <citation type="submission" date="2019-02" db="EMBL/GenBank/DDBJ databases">
        <title>Structural and Functional analysis of Lanthipeptide from Bacillus thuringiensis serovar andalousiensis B23193.</title>
        <authorList>
            <person name="Andreeva J.V."/>
            <person name="Grigoreva A."/>
        </authorList>
    </citation>
    <scope>NUCLEOTIDE SEQUENCE [LARGE SCALE GENOMIC DNA]</scope>
    <source>
        <strain evidence="3">B23193</strain>
    </source>
</reference>
<dbReference type="Proteomes" id="UP000501374">
    <property type="component" value="Chromosome"/>
</dbReference>
<accession>A0A6H0T9F7</accession>
<gene>
    <name evidence="2" type="ORF">EVG22_01395</name>
</gene>
<evidence type="ECO:0000256" key="1">
    <source>
        <dbReference type="ARBA" id="ARBA00022825"/>
    </source>
</evidence>
<sequence length="280" mass="31369">MKNELSNSEQLLYSTVRIECESDQGISTGTGFFFRFLEIEGTASHIPAIVTNKHVVEGAINARFFMTQADDNGNPINTQHIPITVDSFRERCIFHPDPEVDLCIFLIGPLLHQANEKGIKVFYRSLSKDIIPTYEDVKELDAIEDILMIGYPNGIWDQVNNFPIMRRGITATHPGVNYNGREEFMIDAACFPGSSGSPVLIYNEGFYPTRNGTNIGSRVLLLGILYAGPQFIATGEVRIMNIPTSQREVVVSSIPNNLGFVIRSNRILDFESILEFMDIK</sequence>
<evidence type="ECO:0000313" key="2">
    <source>
        <dbReference type="EMBL" id="QIW17177.1"/>
    </source>
</evidence>
<dbReference type="GO" id="GO:0008236">
    <property type="term" value="F:serine-type peptidase activity"/>
    <property type="evidence" value="ECO:0007669"/>
    <property type="project" value="UniProtKB-KW"/>
</dbReference>